<dbReference type="GO" id="GO:0061343">
    <property type="term" value="P:cell adhesion involved in heart morphogenesis"/>
    <property type="evidence" value="ECO:0007669"/>
    <property type="project" value="TreeGrafter"/>
</dbReference>
<dbReference type="KEGG" id="asn:102376026"/>
<dbReference type="InParanoid" id="A0A1U7RL03"/>
<dbReference type="Proteomes" id="UP000189705">
    <property type="component" value="Unplaced"/>
</dbReference>
<dbReference type="GeneID" id="102376026"/>
<organism evidence="2 3">
    <name type="scientific">Alligator sinensis</name>
    <name type="common">Chinese alligator</name>
    <dbReference type="NCBI Taxonomy" id="38654"/>
    <lineage>
        <taxon>Eukaryota</taxon>
        <taxon>Metazoa</taxon>
        <taxon>Chordata</taxon>
        <taxon>Craniata</taxon>
        <taxon>Vertebrata</taxon>
        <taxon>Euteleostomi</taxon>
        <taxon>Archelosauria</taxon>
        <taxon>Archosauria</taxon>
        <taxon>Crocodylia</taxon>
        <taxon>Alligatoridae</taxon>
        <taxon>Alligatorinae</taxon>
        <taxon>Alligator</taxon>
    </lineage>
</organism>
<sequence length="200" mass="23189">MTREEYRSIAQPCRDEIRKAKEQLELHLARDTKGNKKGFYKYVRNKRQIRKSVSPLPNVGVNLMTHDAEKAEVFNTFFTSAFTGKLQQQRQQSYSHCEDEHWSWQFWPWRVAEREAAVDDGNRTGSDWSCQFSVEDSGEGTGLLEQKGVRRALSMPGVQPDRELTNPEEPVRQKLEMVEKAKGEKQLSPGDWILSFSNHD</sequence>
<accession>A0A1U7RL03</accession>
<evidence type="ECO:0000313" key="3">
    <source>
        <dbReference type="RefSeq" id="XP_006021962.1"/>
    </source>
</evidence>
<reference evidence="3" key="1">
    <citation type="submission" date="2025-08" db="UniProtKB">
        <authorList>
            <consortium name="RefSeq"/>
        </authorList>
    </citation>
    <scope>IDENTIFICATION</scope>
</reference>
<name>A0A1U7RL03_ALLSI</name>
<gene>
    <name evidence="3" type="primary">LOC102376026</name>
</gene>
<evidence type="ECO:0000256" key="1">
    <source>
        <dbReference type="SAM" id="MobiDB-lite"/>
    </source>
</evidence>
<proteinExistence type="predicted"/>
<keyword evidence="2" id="KW-1185">Reference proteome</keyword>
<dbReference type="RefSeq" id="XP_006021962.1">
    <property type="nucleotide sequence ID" value="XM_006021900.1"/>
</dbReference>
<dbReference type="GO" id="GO:0007508">
    <property type="term" value="P:larval heart development"/>
    <property type="evidence" value="ECO:0007669"/>
    <property type="project" value="TreeGrafter"/>
</dbReference>
<dbReference type="OrthoDB" id="9367242at2759"/>
<dbReference type="PANTHER" id="PTHR33395:SF22">
    <property type="entry name" value="REVERSE TRANSCRIPTASE DOMAIN-CONTAINING PROTEIN"/>
    <property type="match status" value="1"/>
</dbReference>
<evidence type="ECO:0000313" key="2">
    <source>
        <dbReference type="Proteomes" id="UP000189705"/>
    </source>
</evidence>
<protein>
    <submittedName>
        <fullName evidence="3">Uncharacterized protein LOC102376026</fullName>
    </submittedName>
</protein>
<dbReference type="PANTHER" id="PTHR33395">
    <property type="entry name" value="TRANSCRIPTASE, PUTATIVE-RELATED-RELATED"/>
    <property type="match status" value="1"/>
</dbReference>
<feature type="region of interest" description="Disordered" evidence="1">
    <location>
        <begin position="179"/>
        <end position="200"/>
    </location>
</feature>
<dbReference type="AlphaFoldDB" id="A0A1U7RL03"/>
<dbReference type="GO" id="GO:0031012">
    <property type="term" value="C:extracellular matrix"/>
    <property type="evidence" value="ECO:0007669"/>
    <property type="project" value="TreeGrafter"/>
</dbReference>